<dbReference type="Pfam" id="PF01551">
    <property type="entry name" value="Peptidase_M23"/>
    <property type="match status" value="1"/>
</dbReference>
<dbReference type="OrthoDB" id="9801052at2"/>
<dbReference type="AlphaFoldDB" id="A0A4Q0NXJ3"/>
<proteinExistence type="predicted"/>
<dbReference type="CDD" id="cd12797">
    <property type="entry name" value="M23_peptidase"/>
    <property type="match status" value="1"/>
</dbReference>
<protein>
    <submittedName>
        <fullName evidence="2">Peptidase M23-like protein</fullName>
    </submittedName>
</protein>
<feature type="domain" description="M23ase beta-sheet core" evidence="1">
    <location>
        <begin position="97"/>
        <end position="196"/>
    </location>
</feature>
<dbReference type="GO" id="GO:0004222">
    <property type="term" value="F:metalloendopeptidase activity"/>
    <property type="evidence" value="ECO:0007669"/>
    <property type="project" value="TreeGrafter"/>
</dbReference>
<dbReference type="InterPro" id="IPR050570">
    <property type="entry name" value="Cell_wall_metabolism_enzyme"/>
</dbReference>
<accession>A0A4Q0NXJ3</accession>
<evidence type="ECO:0000313" key="2">
    <source>
        <dbReference type="EMBL" id="RXG16714.1"/>
    </source>
</evidence>
<organism evidence="2 3">
    <name type="scientific">Leeuwenhoekiella aestuarii</name>
    <dbReference type="NCBI Taxonomy" id="2249426"/>
    <lineage>
        <taxon>Bacteria</taxon>
        <taxon>Pseudomonadati</taxon>
        <taxon>Bacteroidota</taxon>
        <taxon>Flavobacteriia</taxon>
        <taxon>Flavobacteriales</taxon>
        <taxon>Flavobacteriaceae</taxon>
        <taxon>Leeuwenhoekiella</taxon>
    </lineage>
</organism>
<dbReference type="Gene3D" id="2.70.70.10">
    <property type="entry name" value="Glucose Permease (Domain IIA)"/>
    <property type="match status" value="1"/>
</dbReference>
<comment type="caution">
    <text evidence="2">The sequence shown here is derived from an EMBL/GenBank/DDBJ whole genome shotgun (WGS) entry which is preliminary data.</text>
</comment>
<name>A0A4Q0NXJ3_9FLAO</name>
<gene>
    <name evidence="2" type="ORF">DSM04_102295</name>
</gene>
<evidence type="ECO:0000259" key="1">
    <source>
        <dbReference type="Pfam" id="PF01551"/>
    </source>
</evidence>
<dbReference type="InterPro" id="IPR016047">
    <property type="entry name" value="M23ase_b-sheet_dom"/>
</dbReference>
<dbReference type="PANTHER" id="PTHR21666">
    <property type="entry name" value="PEPTIDASE-RELATED"/>
    <property type="match status" value="1"/>
</dbReference>
<dbReference type="RefSeq" id="WP_128760377.1">
    <property type="nucleotide sequence ID" value="NZ_QOVI01000002.1"/>
</dbReference>
<dbReference type="PANTHER" id="PTHR21666:SF270">
    <property type="entry name" value="MUREIN HYDROLASE ACTIVATOR ENVC"/>
    <property type="match status" value="1"/>
</dbReference>
<reference evidence="2 3" key="1">
    <citation type="submission" date="2018-07" db="EMBL/GenBank/DDBJ databases">
        <title>Leeuwenhoekiella genomics.</title>
        <authorList>
            <person name="Tahon G."/>
            <person name="Willems A."/>
        </authorList>
    </citation>
    <scope>NUCLEOTIDE SEQUENCE [LARGE SCALE GENOMIC DNA]</scope>
    <source>
        <strain evidence="2 3">R-50232</strain>
    </source>
</reference>
<dbReference type="SUPFAM" id="SSF51261">
    <property type="entry name" value="Duplicated hybrid motif"/>
    <property type="match status" value="1"/>
</dbReference>
<dbReference type="InterPro" id="IPR011055">
    <property type="entry name" value="Dup_hybrid_motif"/>
</dbReference>
<sequence>MEHAVFLERLAKLTTTFTPVVDAAYKAHTYRFLDLSVTNTILEEVDTTSAEAIQVYIKTFLAKTGGQVAYGGYLEKRSIYDRSIYFNNDNPDLKRNIHLGLDVWCGAGTAILAPLEGIIHSFKDNRNYGDYGPCIVLKHQFEDLVFYTLYGHLSRESINKLSFGQKVKAGALIAHLGEPSENGDYSPHLHFQIIKDIENYAGDYPGVSTQKKLPFYQENCPDPQLLLKIN</sequence>
<evidence type="ECO:0000313" key="3">
    <source>
        <dbReference type="Proteomes" id="UP000289821"/>
    </source>
</evidence>
<dbReference type="EMBL" id="QOVI01000002">
    <property type="protein sequence ID" value="RXG16714.1"/>
    <property type="molecule type" value="Genomic_DNA"/>
</dbReference>
<dbReference type="Proteomes" id="UP000289821">
    <property type="component" value="Unassembled WGS sequence"/>
</dbReference>
<keyword evidence="3" id="KW-1185">Reference proteome</keyword>